<comment type="caution">
    <text evidence="2">The sequence shown here is derived from an EMBL/GenBank/DDBJ whole genome shotgun (WGS) entry which is preliminary data.</text>
</comment>
<protein>
    <submittedName>
        <fullName evidence="2">Uncharacterized protein</fullName>
    </submittedName>
</protein>
<sequence>MDKNATDNRSKQLNPNNPGSGEGRSAGYHGNKCKANLDNHSDQMNPNTHKFNPNARGQWRTWVKQVGLEDDY</sequence>
<dbReference type="Proteomes" id="UP000708208">
    <property type="component" value="Unassembled WGS sequence"/>
</dbReference>
<evidence type="ECO:0000313" key="3">
    <source>
        <dbReference type="Proteomes" id="UP000708208"/>
    </source>
</evidence>
<gene>
    <name evidence="2" type="ORF">AFUS01_LOCUS30846</name>
</gene>
<accession>A0A8J2KM33</accession>
<feature type="region of interest" description="Disordered" evidence="1">
    <location>
        <begin position="1"/>
        <end position="56"/>
    </location>
</feature>
<dbReference type="AlphaFoldDB" id="A0A8J2KM33"/>
<feature type="compositionally biased region" description="Basic and acidic residues" evidence="1">
    <location>
        <begin position="1"/>
        <end position="10"/>
    </location>
</feature>
<feature type="compositionally biased region" description="Polar residues" evidence="1">
    <location>
        <begin position="42"/>
        <end position="51"/>
    </location>
</feature>
<evidence type="ECO:0000256" key="1">
    <source>
        <dbReference type="SAM" id="MobiDB-lite"/>
    </source>
</evidence>
<dbReference type="OrthoDB" id="8181851at2759"/>
<organism evidence="2 3">
    <name type="scientific">Allacma fusca</name>
    <dbReference type="NCBI Taxonomy" id="39272"/>
    <lineage>
        <taxon>Eukaryota</taxon>
        <taxon>Metazoa</taxon>
        <taxon>Ecdysozoa</taxon>
        <taxon>Arthropoda</taxon>
        <taxon>Hexapoda</taxon>
        <taxon>Collembola</taxon>
        <taxon>Symphypleona</taxon>
        <taxon>Sminthuridae</taxon>
        <taxon>Allacma</taxon>
    </lineage>
</organism>
<reference evidence="2" key="1">
    <citation type="submission" date="2021-06" db="EMBL/GenBank/DDBJ databases">
        <authorList>
            <person name="Hodson N. C."/>
            <person name="Mongue J. A."/>
            <person name="Jaron S. K."/>
        </authorList>
    </citation>
    <scope>NUCLEOTIDE SEQUENCE</scope>
</reference>
<proteinExistence type="predicted"/>
<evidence type="ECO:0000313" key="2">
    <source>
        <dbReference type="EMBL" id="CAG7820456.1"/>
    </source>
</evidence>
<name>A0A8J2KM33_9HEXA</name>
<dbReference type="EMBL" id="CAJVCH010478986">
    <property type="protein sequence ID" value="CAG7820456.1"/>
    <property type="molecule type" value="Genomic_DNA"/>
</dbReference>
<keyword evidence="3" id="KW-1185">Reference proteome</keyword>